<organism evidence="1 2">
    <name type="scientific">Mycena belliarum</name>
    <dbReference type="NCBI Taxonomy" id="1033014"/>
    <lineage>
        <taxon>Eukaryota</taxon>
        <taxon>Fungi</taxon>
        <taxon>Dikarya</taxon>
        <taxon>Basidiomycota</taxon>
        <taxon>Agaricomycotina</taxon>
        <taxon>Agaricomycetes</taxon>
        <taxon>Agaricomycetidae</taxon>
        <taxon>Agaricales</taxon>
        <taxon>Marasmiineae</taxon>
        <taxon>Mycenaceae</taxon>
        <taxon>Mycena</taxon>
    </lineage>
</organism>
<name>A0AAD6TXA3_9AGAR</name>
<keyword evidence="2" id="KW-1185">Reference proteome</keyword>
<evidence type="ECO:0000313" key="1">
    <source>
        <dbReference type="EMBL" id="KAJ7077517.1"/>
    </source>
</evidence>
<sequence>MSADFEARLNHPQITPRSFNTDQLAFNARMDRELIHPPPDTSPKQSYTRDITIEEIEAMKRHIKAHGIDTAIGVDGFSYKDCVAIPNEKLLAFFFYRLIALECCMLKMLTLIIDRRIREGAEALGVVPVTQNGFQDNLRTNDNVFVLQCLIDKAESLGKPLYVAYLDLKNAFPGTDRSTLWVQLAAMGISGPMIE</sequence>
<evidence type="ECO:0000313" key="2">
    <source>
        <dbReference type="Proteomes" id="UP001222325"/>
    </source>
</evidence>
<protein>
    <recommendedName>
        <fullName evidence="3">Reverse transcriptase domain-containing protein</fullName>
    </recommendedName>
</protein>
<feature type="non-terminal residue" evidence="1">
    <location>
        <position position="195"/>
    </location>
</feature>
<evidence type="ECO:0008006" key="3">
    <source>
        <dbReference type="Google" id="ProtNLM"/>
    </source>
</evidence>
<dbReference type="AlphaFoldDB" id="A0AAD6TXA3"/>
<accession>A0AAD6TXA3</accession>
<dbReference type="Proteomes" id="UP001222325">
    <property type="component" value="Unassembled WGS sequence"/>
</dbReference>
<dbReference type="EMBL" id="JARJCN010000072">
    <property type="protein sequence ID" value="KAJ7077517.1"/>
    <property type="molecule type" value="Genomic_DNA"/>
</dbReference>
<gene>
    <name evidence="1" type="ORF">B0H15DRAFT_789627</name>
</gene>
<proteinExistence type="predicted"/>
<reference evidence="1" key="1">
    <citation type="submission" date="2023-03" db="EMBL/GenBank/DDBJ databases">
        <title>Massive genome expansion in bonnet fungi (Mycena s.s.) driven by repeated elements and novel gene families across ecological guilds.</title>
        <authorList>
            <consortium name="Lawrence Berkeley National Laboratory"/>
            <person name="Harder C.B."/>
            <person name="Miyauchi S."/>
            <person name="Viragh M."/>
            <person name="Kuo A."/>
            <person name="Thoen E."/>
            <person name="Andreopoulos B."/>
            <person name="Lu D."/>
            <person name="Skrede I."/>
            <person name="Drula E."/>
            <person name="Henrissat B."/>
            <person name="Morin E."/>
            <person name="Kohler A."/>
            <person name="Barry K."/>
            <person name="LaButti K."/>
            <person name="Morin E."/>
            <person name="Salamov A."/>
            <person name="Lipzen A."/>
            <person name="Mereny Z."/>
            <person name="Hegedus B."/>
            <person name="Baldrian P."/>
            <person name="Stursova M."/>
            <person name="Weitz H."/>
            <person name="Taylor A."/>
            <person name="Grigoriev I.V."/>
            <person name="Nagy L.G."/>
            <person name="Martin F."/>
            <person name="Kauserud H."/>
        </authorList>
    </citation>
    <scope>NUCLEOTIDE SEQUENCE</scope>
    <source>
        <strain evidence="1">CBHHK173m</strain>
    </source>
</reference>
<comment type="caution">
    <text evidence="1">The sequence shown here is derived from an EMBL/GenBank/DDBJ whole genome shotgun (WGS) entry which is preliminary data.</text>
</comment>